<name>A0A0D8XVV3_DICVI</name>
<dbReference type="GO" id="GO:0020037">
    <property type="term" value="F:heme binding"/>
    <property type="evidence" value="ECO:0007669"/>
    <property type="project" value="InterPro"/>
</dbReference>
<dbReference type="OrthoDB" id="5853324at2759"/>
<keyword evidence="2" id="KW-1185">Reference proteome</keyword>
<protein>
    <submittedName>
        <fullName evidence="1">Uncharacterized protein</fullName>
    </submittedName>
</protein>
<dbReference type="EMBL" id="KN716288">
    <property type="protein sequence ID" value="KJH47909.1"/>
    <property type="molecule type" value="Genomic_DNA"/>
</dbReference>
<organism evidence="1 2">
    <name type="scientific">Dictyocaulus viviparus</name>
    <name type="common">Bovine lungworm</name>
    <dbReference type="NCBI Taxonomy" id="29172"/>
    <lineage>
        <taxon>Eukaryota</taxon>
        <taxon>Metazoa</taxon>
        <taxon>Ecdysozoa</taxon>
        <taxon>Nematoda</taxon>
        <taxon>Chromadorea</taxon>
        <taxon>Rhabditida</taxon>
        <taxon>Rhabditina</taxon>
        <taxon>Rhabditomorpha</taxon>
        <taxon>Strongyloidea</taxon>
        <taxon>Metastrongylidae</taxon>
        <taxon>Dictyocaulus</taxon>
    </lineage>
</organism>
<evidence type="ECO:0000313" key="2">
    <source>
        <dbReference type="Proteomes" id="UP000053766"/>
    </source>
</evidence>
<dbReference type="Proteomes" id="UP000053766">
    <property type="component" value="Unassembled WGS sequence"/>
</dbReference>
<sequence>MIDPKKSCMFASRGNGMVRFHKTSLHRFLAQNQNRFEKNYFEIVMNVFNERFVPFLTGKQELPDADKNDMKKVRFAQTYTSAQITEVWERFFKLIAIHLNDSFELERTKQCNVKSQMTLAPHQHVEEKERNKKRIQCRIP</sequence>
<evidence type="ECO:0000313" key="1">
    <source>
        <dbReference type="EMBL" id="KJH47909.1"/>
    </source>
</evidence>
<proteinExistence type="predicted"/>
<reference evidence="2" key="2">
    <citation type="journal article" date="2016" name="Sci. Rep.">
        <title>Dictyocaulus viviparus genome, variome and transcriptome elucidate lungworm biology and support future intervention.</title>
        <authorList>
            <person name="McNulty S.N."/>
            <person name="Strube C."/>
            <person name="Rosa B.A."/>
            <person name="Martin J.C."/>
            <person name="Tyagi R."/>
            <person name="Choi Y.J."/>
            <person name="Wang Q."/>
            <person name="Hallsworth Pepin K."/>
            <person name="Zhang X."/>
            <person name="Ozersky P."/>
            <person name="Wilson R.K."/>
            <person name="Sternberg P.W."/>
            <person name="Gasser R.B."/>
            <person name="Mitreva M."/>
        </authorList>
    </citation>
    <scope>NUCLEOTIDE SEQUENCE [LARGE SCALE GENOMIC DNA]</scope>
    <source>
        <strain evidence="2">HannoverDv2000</strain>
    </source>
</reference>
<dbReference type="Gene3D" id="1.10.490.10">
    <property type="entry name" value="Globins"/>
    <property type="match status" value="1"/>
</dbReference>
<dbReference type="AlphaFoldDB" id="A0A0D8XVV3"/>
<dbReference type="InterPro" id="IPR012292">
    <property type="entry name" value="Globin/Proto"/>
</dbReference>
<dbReference type="STRING" id="29172.A0A0D8XVV3"/>
<gene>
    <name evidence="1" type="ORF">DICVIV_05976</name>
</gene>
<reference evidence="1 2" key="1">
    <citation type="submission" date="2013-11" db="EMBL/GenBank/DDBJ databases">
        <title>Draft genome of the bovine lungworm Dictyocaulus viviparus.</title>
        <authorList>
            <person name="Mitreva M."/>
        </authorList>
    </citation>
    <scope>NUCLEOTIDE SEQUENCE [LARGE SCALE GENOMIC DNA]</scope>
    <source>
        <strain evidence="1 2">HannoverDv2000</strain>
    </source>
</reference>
<dbReference type="GO" id="GO:0019825">
    <property type="term" value="F:oxygen binding"/>
    <property type="evidence" value="ECO:0007669"/>
    <property type="project" value="InterPro"/>
</dbReference>
<accession>A0A0D8XVV3</accession>